<dbReference type="Proteomes" id="UP001141806">
    <property type="component" value="Unassembled WGS sequence"/>
</dbReference>
<reference evidence="2" key="1">
    <citation type="journal article" date="2023" name="Plant J.">
        <title>The genome of the king protea, Protea cynaroides.</title>
        <authorList>
            <person name="Chang J."/>
            <person name="Duong T.A."/>
            <person name="Schoeman C."/>
            <person name="Ma X."/>
            <person name="Roodt D."/>
            <person name="Barker N."/>
            <person name="Li Z."/>
            <person name="Van de Peer Y."/>
            <person name="Mizrachi E."/>
        </authorList>
    </citation>
    <scope>NUCLEOTIDE SEQUENCE</scope>
    <source>
        <tissue evidence="2">Young leaves</tissue>
    </source>
</reference>
<proteinExistence type="predicted"/>
<evidence type="ECO:0000313" key="2">
    <source>
        <dbReference type="EMBL" id="KAJ4976388.1"/>
    </source>
</evidence>
<dbReference type="EMBL" id="JAMYWD010000003">
    <property type="protein sequence ID" value="KAJ4976388.1"/>
    <property type="molecule type" value="Genomic_DNA"/>
</dbReference>
<organism evidence="2 3">
    <name type="scientific">Protea cynaroides</name>
    <dbReference type="NCBI Taxonomy" id="273540"/>
    <lineage>
        <taxon>Eukaryota</taxon>
        <taxon>Viridiplantae</taxon>
        <taxon>Streptophyta</taxon>
        <taxon>Embryophyta</taxon>
        <taxon>Tracheophyta</taxon>
        <taxon>Spermatophyta</taxon>
        <taxon>Magnoliopsida</taxon>
        <taxon>Proteales</taxon>
        <taxon>Proteaceae</taxon>
        <taxon>Protea</taxon>
    </lineage>
</organism>
<evidence type="ECO:0000256" key="1">
    <source>
        <dbReference type="SAM" id="MobiDB-lite"/>
    </source>
</evidence>
<comment type="caution">
    <text evidence="2">The sequence shown here is derived from an EMBL/GenBank/DDBJ whole genome shotgun (WGS) entry which is preliminary data.</text>
</comment>
<feature type="region of interest" description="Disordered" evidence="1">
    <location>
        <begin position="90"/>
        <end position="117"/>
    </location>
</feature>
<protein>
    <submittedName>
        <fullName evidence="2">Uncharacterized protein</fullName>
    </submittedName>
</protein>
<dbReference type="AlphaFoldDB" id="A0A9Q0KT73"/>
<accession>A0A9Q0KT73</accession>
<name>A0A9Q0KT73_9MAGN</name>
<keyword evidence="3" id="KW-1185">Reference proteome</keyword>
<gene>
    <name evidence="2" type="ORF">NE237_001494</name>
</gene>
<sequence length="117" mass="12601">MLRPGCRRGGFRPSIFLKKIQVCPLSRRGDKGRELLSTLIPSITAGLKSREDRQLMAMEFNRLRIRNGFSTPAKISGRIRGSEQTILADSATGNGLRCRRGGTGKGGGQGQGEDGGV</sequence>
<evidence type="ECO:0000313" key="3">
    <source>
        <dbReference type="Proteomes" id="UP001141806"/>
    </source>
</evidence>
<feature type="compositionally biased region" description="Gly residues" evidence="1">
    <location>
        <begin position="103"/>
        <end position="117"/>
    </location>
</feature>